<evidence type="ECO:0000313" key="2">
    <source>
        <dbReference type="Proteomes" id="UP001059773"/>
    </source>
</evidence>
<evidence type="ECO:0008006" key="3">
    <source>
        <dbReference type="Google" id="ProtNLM"/>
    </source>
</evidence>
<dbReference type="InterPro" id="IPR029045">
    <property type="entry name" value="ClpP/crotonase-like_dom_sf"/>
</dbReference>
<proteinExistence type="predicted"/>
<gene>
    <name evidence="1" type="ORF">NP439_18655</name>
</gene>
<sequence length="59" mass="6494">MECNNIQIYKDGAIGVIKMNRPDVRNALNAMTIQEISSALKNGHLCFKGNNKMNGALTK</sequence>
<dbReference type="EMBL" id="CP101914">
    <property type="protein sequence ID" value="UUI02045.1"/>
    <property type="molecule type" value="Genomic_DNA"/>
</dbReference>
<dbReference type="Gene3D" id="3.30.300.220">
    <property type="match status" value="1"/>
</dbReference>
<organism evidence="1 2">
    <name type="scientific">Oceanobacillus jeddahense</name>
    <dbReference type="NCBI Taxonomy" id="1462527"/>
    <lineage>
        <taxon>Bacteria</taxon>
        <taxon>Bacillati</taxon>
        <taxon>Bacillota</taxon>
        <taxon>Bacilli</taxon>
        <taxon>Bacillales</taxon>
        <taxon>Bacillaceae</taxon>
        <taxon>Oceanobacillus</taxon>
    </lineage>
</organism>
<evidence type="ECO:0000313" key="1">
    <source>
        <dbReference type="EMBL" id="UUI02045.1"/>
    </source>
</evidence>
<keyword evidence="2" id="KW-1185">Reference proteome</keyword>
<dbReference type="RefSeq" id="WP_256707323.1">
    <property type="nucleotide sequence ID" value="NZ_CP101914.1"/>
</dbReference>
<protein>
    <recommendedName>
        <fullName evidence="3">1,4-dihydroxy-2-naphthoyl-CoA synthase</fullName>
    </recommendedName>
</protein>
<name>A0ABY5JP13_9BACI</name>
<dbReference type="SUPFAM" id="SSF52096">
    <property type="entry name" value="ClpP/crotonase"/>
    <property type="match status" value="1"/>
</dbReference>
<accession>A0ABY5JP13</accession>
<dbReference type="Proteomes" id="UP001059773">
    <property type="component" value="Chromosome"/>
</dbReference>
<reference evidence="1" key="1">
    <citation type="submission" date="2022-07" db="EMBL/GenBank/DDBJ databases">
        <title>FELIX.</title>
        <authorList>
            <person name="Wan K.H."/>
            <person name="Park S."/>
            <person name="Lawrence Q."/>
            <person name="Eichenberger J.P."/>
            <person name="Booth B.W."/>
            <person name="Piaggio A.J."/>
            <person name="Chandler J.C."/>
            <person name="Franklin A.B."/>
            <person name="Celniker S.E."/>
        </authorList>
    </citation>
    <scope>NUCLEOTIDE SEQUENCE</scope>
    <source>
        <strain evidence="1">QA-1986 374</strain>
    </source>
</reference>